<dbReference type="PRINTS" id="PR00812">
    <property type="entry name" value="BCTERIALGSPF"/>
</dbReference>
<dbReference type="InterPro" id="IPR018076">
    <property type="entry name" value="T2SS_GspF_dom"/>
</dbReference>
<dbReference type="Proteomes" id="UP000639010">
    <property type="component" value="Unassembled WGS sequence"/>
</dbReference>
<feature type="domain" description="Type II secretion system protein GspF" evidence="12">
    <location>
        <begin position="272"/>
        <end position="387"/>
    </location>
</feature>
<comment type="similarity">
    <text evidence="3 10">Belongs to the GSP F family.</text>
</comment>
<evidence type="ECO:0000256" key="7">
    <source>
        <dbReference type="ARBA" id="ARBA00022989"/>
    </source>
</evidence>
<evidence type="ECO:0000256" key="10">
    <source>
        <dbReference type="RuleBase" id="RU003923"/>
    </source>
</evidence>
<comment type="subcellular location">
    <subcellularLocation>
        <location evidence="2 10">Cell membrane</location>
        <topology evidence="2 10">Multi-pass membrane protein</topology>
    </subcellularLocation>
</comment>
<evidence type="ECO:0000259" key="12">
    <source>
        <dbReference type="Pfam" id="PF00482"/>
    </source>
</evidence>
<dbReference type="Pfam" id="PF00482">
    <property type="entry name" value="T2SSF"/>
    <property type="match status" value="2"/>
</dbReference>
<evidence type="ECO:0000256" key="5">
    <source>
        <dbReference type="ARBA" id="ARBA00022475"/>
    </source>
</evidence>
<comment type="function">
    <text evidence="1">Component of the type II secretion system inner membrane complex required for the energy-dependent secretion of extracellular factors such as proteases and toxins from the periplasm.</text>
</comment>
<evidence type="ECO:0000256" key="9">
    <source>
        <dbReference type="ARBA" id="ARBA00030750"/>
    </source>
</evidence>
<evidence type="ECO:0000256" key="2">
    <source>
        <dbReference type="ARBA" id="ARBA00004651"/>
    </source>
</evidence>
<evidence type="ECO:0000256" key="3">
    <source>
        <dbReference type="ARBA" id="ARBA00005745"/>
    </source>
</evidence>
<evidence type="ECO:0000256" key="4">
    <source>
        <dbReference type="ARBA" id="ARBA00022448"/>
    </source>
</evidence>
<dbReference type="InterPro" id="IPR042094">
    <property type="entry name" value="T2SS_GspF_sf"/>
</dbReference>
<evidence type="ECO:0000256" key="1">
    <source>
        <dbReference type="ARBA" id="ARBA00002684"/>
    </source>
</evidence>
<feature type="transmembrane region" description="Helical" evidence="11">
    <location>
        <begin position="223"/>
        <end position="243"/>
    </location>
</feature>
<evidence type="ECO:0000256" key="11">
    <source>
        <dbReference type="SAM" id="Phobius"/>
    </source>
</evidence>
<comment type="caution">
    <text evidence="13">The sequence shown here is derived from an EMBL/GenBank/DDBJ whole genome shotgun (WGS) entry which is preliminary data.</text>
</comment>
<feature type="transmembrane region" description="Helical" evidence="11">
    <location>
        <begin position="375"/>
        <end position="399"/>
    </location>
</feature>
<name>A0ABR9H671_9BACT</name>
<dbReference type="InterPro" id="IPR003004">
    <property type="entry name" value="GspF/PilC"/>
</dbReference>
<dbReference type="PROSITE" id="PS00874">
    <property type="entry name" value="T2SP_F"/>
    <property type="match status" value="1"/>
</dbReference>
<dbReference type="EMBL" id="JADBGG010000023">
    <property type="protein sequence ID" value="MBE1426207.1"/>
    <property type="molecule type" value="Genomic_DNA"/>
</dbReference>
<sequence length="402" mass="43249">MPQFKYSGFNAKGDRARGVVQASDLGAAAERLRAQGIMITDVAETQAGGSPSAGDALAMLGRVGTKDIVLFFRMFSALMASQVTVTESIEILHEQTENRKLKSVLEKVRRKIEGGEPLSSAMAEHPRVFPIVAVNMIRAGELGGILDVVLERISEYLEARAALRSKMIISMIYPAVVVVVSVVVVVFLVVFVIPKFAILLGGAKLPANTQFLLDTADFLTKNAMTIIATTAAAALGFALMLTIPASRLIYDRYKIHIPVLGPIFRFGVIVQFSKTLAALLESGITLVDALRAASETVTNEAARAQIQHMNNKVVAGETLSSAFASDRFFTPMVKAMVKIGEHSGLMDQAMHTVGQLHEKILQDKISRMTAMIEPMLIIVLGGVVGYVAWGLVAGMLAMYGAN</sequence>
<keyword evidence="6 10" id="KW-0812">Transmembrane</keyword>
<keyword evidence="7 11" id="KW-1133">Transmembrane helix</keyword>
<evidence type="ECO:0000256" key="6">
    <source>
        <dbReference type="ARBA" id="ARBA00022692"/>
    </source>
</evidence>
<dbReference type="PANTHER" id="PTHR30012">
    <property type="entry name" value="GENERAL SECRETION PATHWAY PROTEIN"/>
    <property type="match status" value="1"/>
</dbReference>
<evidence type="ECO:0000256" key="8">
    <source>
        <dbReference type="ARBA" id="ARBA00023136"/>
    </source>
</evidence>
<organism evidence="13 14">
    <name type="scientific">Desulfomicrobium macestii</name>
    <dbReference type="NCBI Taxonomy" id="90731"/>
    <lineage>
        <taxon>Bacteria</taxon>
        <taxon>Pseudomonadati</taxon>
        <taxon>Thermodesulfobacteriota</taxon>
        <taxon>Desulfovibrionia</taxon>
        <taxon>Desulfovibrionales</taxon>
        <taxon>Desulfomicrobiaceae</taxon>
        <taxon>Desulfomicrobium</taxon>
    </lineage>
</organism>
<evidence type="ECO:0000313" key="13">
    <source>
        <dbReference type="EMBL" id="MBE1426207.1"/>
    </source>
</evidence>
<reference evidence="13 14" key="1">
    <citation type="submission" date="2020-10" db="EMBL/GenBank/DDBJ databases">
        <title>Genomic Encyclopedia of Type Strains, Phase IV (KMG-IV): sequencing the most valuable type-strain genomes for metagenomic binning, comparative biology and taxonomic classification.</title>
        <authorList>
            <person name="Goeker M."/>
        </authorList>
    </citation>
    <scope>NUCLEOTIDE SEQUENCE [LARGE SCALE GENOMIC DNA]</scope>
    <source>
        <strain evidence="13 14">DSM 4194</strain>
    </source>
</reference>
<feature type="domain" description="Type II secretion system protein GspF" evidence="12">
    <location>
        <begin position="71"/>
        <end position="194"/>
    </location>
</feature>
<keyword evidence="4 10" id="KW-0813">Transport</keyword>
<feature type="transmembrane region" description="Helical" evidence="11">
    <location>
        <begin position="172"/>
        <end position="203"/>
    </location>
</feature>
<keyword evidence="8 11" id="KW-0472">Membrane</keyword>
<keyword evidence="14" id="KW-1185">Reference proteome</keyword>
<gene>
    <name evidence="13" type="ORF">H4684_002871</name>
</gene>
<keyword evidence="5" id="KW-1003">Cell membrane</keyword>
<evidence type="ECO:0000313" key="14">
    <source>
        <dbReference type="Proteomes" id="UP000639010"/>
    </source>
</evidence>
<dbReference type="RefSeq" id="WP_192624238.1">
    <property type="nucleotide sequence ID" value="NZ_JADBGG010000023.1"/>
</dbReference>
<proteinExistence type="inferred from homology"/>
<protein>
    <recommendedName>
        <fullName evidence="9">General secretion pathway protein F</fullName>
    </recommendedName>
</protein>
<dbReference type="Gene3D" id="1.20.81.30">
    <property type="entry name" value="Type II secretion system (T2SS), domain F"/>
    <property type="match status" value="2"/>
</dbReference>
<dbReference type="PANTHER" id="PTHR30012:SF0">
    <property type="entry name" value="TYPE II SECRETION SYSTEM PROTEIN F-RELATED"/>
    <property type="match status" value="1"/>
</dbReference>
<dbReference type="InterPro" id="IPR001992">
    <property type="entry name" value="T2SS_GspF/T4SS_PilC_CS"/>
</dbReference>
<accession>A0ABR9H671</accession>